<proteinExistence type="inferred from homology"/>
<dbReference type="InterPro" id="IPR038464">
    <property type="entry name" value="Ribosomal_eL38_sf"/>
</dbReference>
<organism evidence="7 8">
    <name type="scientific">Schistosoma japonicum</name>
    <name type="common">Blood fluke</name>
    <dbReference type="NCBI Taxonomy" id="6182"/>
    <lineage>
        <taxon>Eukaryota</taxon>
        <taxon>Metazoa</taxon>
        <taxon>Spiralia</taxon>
        <taxon>Lophotrochozoa</taxon>
        <taxon>Platyhelminthes</taxon>
        <taxon>Trematoda</taxon>
        <taxon>Digenea</taxon>
        <taxon>Strigeidida</taxon>
        <taxon>Schistosomatoidea</taxon>
        <taxon>Schistosomatidae</taxon>
        <taxon>Schistosoma</taxon>
    </lineage>
</organism>
<dbReference type="OrthoDB" id="10263222at2759"/>
<evidence type="ECO:0000256" key="2">
    <source>
        <dbReference type="ARBA" id="ARBA00022980"/>
    </source>
</evidence>
<evidence type="ECO:0000256" key="6">
    <source>
        <dbReference type="RuleBase" id="RU003445"/>
    </source>
</evidence>
<evidence type="ECO:0000313" key="8">
    <source>
        <dbReference type="Proteomes" id="UP000311919"/>
    </source>
</evidence>
<dbReference type="GO" id="GO:0004519">
    <property type="term" value="F:endonuclease activity"/>
    <property type="evidence" value="ECO:0007669"/>
    <property type="project" value="InterPro"/>
</dbReference>
<sequence length="253" mass="29256">MDDDKRIVAWIDADEFSEVASYVYSCETSKLHLAWQVIRVWLCRMPSSKIPRSIVCTFELLNAYFEHSSQSMALALMRFVSLLSSESQDRERPNFALPILSLSRMAGLPSWLADLRNDIAHGIIPSVGTLESAFWWSLKYLGEFWTSNVKYNEVRISEVNELLKSHNLTVIRYVDNLLQGKQPAMPRQIDNIKEFLHMTQRADAKSVKIKENKDNVKFKIRCSRFLYTLVVVEKEKVGKIKRSLPPNLTVKEL</sequence>
<dbReference type="GO" id="GO:0003735">
    <property type="term" value="F:structural constituent of ribosome"/>
    <property type="evidence" value="ECO:0007669"/>
    <property type="project" value="InterPro"/>
</dbReference>
<evidence type="ECO:0000313" key="7">
    <source>
        <dbReference type="EMBL" id="TNN19147.1"/>
    </source>
</evidence>
<reference evidence="7 8" key="1">
    <citation type="submission" date="2019-03" db="EMBL/GenBank/DDBJ databases">
        <title>An improved genome assembly of the fluke Schistosoma japonicum.</title>
        <authorList>
            <person name="Hu W."/>
            <person name="Luo F."/>
            <person name="Yin M."/>
            <person name="Mo X."/>
            <person name="Sun C."/>
            <person name="Wu Q."/>
            <person name="Zhu B."/>
            <person name="Xiang M."/>
            <person name="Wang J."/>
            <person name="Wang Y."/>
            <person name="Zhang T."/>
            <person name="Xu B."/>
            <person name="Zheng H."/>
            <person name="Feng Z."/>
        </authorList>
    </citation>
    <scope>NUCLEOTIDE SEQUENCE [LARGE SCALE GENOMIC DNA]</scope>
    <source>
        <strain evidence="7">HuSjv2</strain>
        <tissue evidence="7">Worms</tissue>
    </source>
</reference>
<accession>A0A4Z2DRX0</accession>
<comment type="caution">
    <text evidence="7">The sequence shown here is derived from an EMBL/GenBank/DDBJ whole genome shotgun (WGS) entry which is preliminary data.</text>
</comment>
<keyword evidence="3 6" id="KW-0687">Ribonucleoprotein</keyword>
<name>A0A4Z2DRX0_SCHJA</name>
<gene>
    <name evidence="7" type="ORF">EWB00_009375</name>
</gene>
<keyword evidence="2 6" id="KW-0689">Ribosomal protein</keyword>
<evidence type="ECO:0000256" key="1">
    <source>
        <dbReference type="ARBA" id="ARBA00007803"/>
    </source>
</evidence>
<protein>
    <recommendedName>
        <fullName evidence="4">Large ribosomal subunit protein eL38</fullName>
    </recommendedName>
    <alternativeName>
        <fullName evidence="5">60S ribosomal protein L38</fullName>
    </alternativeName>
</protein>
<dbReference type="Proteomes" id="UP000311919">
    <property type="component" value="Unassembled WGS sequence"/>
</dbReference>
<dbReference type="GO" id="GO:0090730">
    <property type="term" value="C:Las1 complex"/>
    <property type="evidence" value="ECO:0007669"/>
    <property type="project" value="InterPro"/>
</dbReference>
<dbReference type="EMBL" id="SKCS01000055">
    <property type="protein sequence ID" value="TNN19147.1"/>
    <property type="molecule type" value="Genomic_DNA"/>
</dbReference>
<dbReference type="InterPro" id="IPR007174">
    <property type="entry name" value="Las1"/>
</dbReference>
<dbReference type="GO" id="GO:0022618">
    <property type="term" value="P:protein-RNA complex assembly"/>
    <property type="evidence" value="ECO:0007669"/>
    <property type="project" value="TreeGrafter"/>
</dbReference>
<dbReference type="Pfam" id="PF01781">
    <property type="entry name" value="Ribosomal_L38e"/>
    <property type="match status" value="1"/>
</dbReference>
<comment type="similarity">
    <text evidence="1 6">Belongs to the eukaryotic ribosomal protein eL38 family.</text>
</comment>
<evidence type="ECO:0000256" key="3">
    <source>
        <dbReference type="ARBA" id="ARBA00023274"/>
    </source>
</evidence>
<evidence type="ECO:0000256" key="4">
    <source>
        <dbReference type="ARBA" id="ARBA00035235"/>
    </source>
</evidence>
<dbReference type="PANTHER" id="PTHR10965">
    <property type="entry name" value="60S RIBOSOMAL PROTEIN L38"/>
    <property type="match status" value="1"/>
</dbReference>
<dbReference type="Pfam" id="PF04031">
    <property type="entry name" value="Las1"/>
    <property type="match status" value="1"/>
</dbReference>
<dbReference type="InterPro" id="IPR002675">
    <property type="entry name" value="Ribosomal_eL38"/>
</dbReference>
<keyword evidence="8" id="KW-1185">Reference proteome</keyword>
<dbReference type="PANTHER" id="PTHR10965:SF0">
    <property type="entry name" value="LARGE RIBOSOMAL SUBUNIT PROTEIN EL38"/>
    <property type="match status" value="1"/>
</dbReference>
<dbReference type="GO" id="GO:0006364">
    <property type="term" value="P:rRNA processing"/>
    <property type="evidence" value="ECO:0007669"/>
    <property type="project" value="InterPro"/>
</dbReference>
<dbReference type="AlphaFoldDB" id="A0A4Z2DRX0"/>
<dbReference type="GO" id="GO:0006412">
    <property type="term" value="P:translation"/>
    <property type="evidence" value="ECO:0007669"/>
    <property type="project" value="InterPro"/>
</dbReference>
<dbReference type="GO" id="GO:0022625">
    <property type="term" value="C:cytosolic large ribosomal subunit"/>
    <property type="evidence" value="ECO:0007669"/>
    <property type="project" value="TreeGrafter"/>
</dbReference>
<evidence type="ECO:0000256" key="5">
    <source>
        <dbReference type="ARBA" id="ARBA00035338"/>
    </source>
</evidence>
<dbReference type="FunFam" id="3.30.720.90:FF:000001">
    <property type="entry name" value="60S ribosomal protein L38"/>
    <property type="match status" value="1"/>
</dbReference>
<dbReference type="Gene3D" id="3.30.720.90">
    <property type="match status" value="1"/>
</dbReference>
<dbReference type="STRING" id="6182.A0A4Z2DRX0"/>